<sequence>MDKKTANPAHSARTGYGWMAEADSVFQALYSFVIGMIINVLRVRGRGPNATFLNVIKAIKECSLGGTVIPA</sequence>
<dbReference type="Proteomes" id="UP000828048">
    <property type="component" value="Chromosome 1"/>
</dbReference>
<reference evidence="1 2" key="1">
    <citation type="journal article" date="2021" name="Hortic Res">
        <title>High-quality reference genome and annotation aids understanding of berry development for evergreen blueberry (Vaccinium darrowii).</title>
        <authorList>
            <person name="Yu J."/>
            <person name="Hulse-Kemp A.M."/>
            <person name="Babiker E."/>
            <person name="Staton M."/>
        </authorList>
    </citation>
    <scope>NUCLEOTIDE SEQUENCE [LARGE SCALE GENOMIC DNA]</scope>
    <source>
        <strain evidence="2">cv. NJ 8807/NJ 8810</strain>
        <tissue evidence="1">Young leaf</tissue>
    </source>
</reference>
<evidence type="ECO:0000313" key="1">
    <source>
        <dbReference type="EMBL" id="KAH7842279.1"/>
    </source>
</evidence>
<accession>A0ACB7XMY2</accession>
<name>A0ACB7XMY2_9ERIC</name>
<proteinExistence type="predicted"/>
<organism evidence="1 2">
    <name type="scientific">Vaccinium darrowii</name>
    <dbReference type="NCBI Taxonomy" id="229202"/>
    <lineage>
        <taxon>Eukaryota</taxon>
        <taxon>Viridiplantae</taxon>
        <taxon>Streptophyta</taxon>
        <taxon>Embryophyta</taxon>
        <taxon>Tracheophyta</taxon>
        <taxon>Spermatophyta</taxon>
        <taxon>Magnoliopsida</taxon>
        <taxon>eudicotyledons</taxon>
        <taxon>Gunneridae</taxon>
        <taxon>Pentapetalae</taxon>
        <taxon>asterids</taxon>
        <taxon>Ericales</taxon>
        <taxon>Ericaceae</taxon>
        <taxon>Vaccinioideae</taxon>
        <taxon>Vaccinieae</taxon>
        <taxon>Vaccinium</taxon>
    </lineage>
</organism>
<keyword evidence="2" id="KW-1185">Reference proteome</keyword>
<gene>
    <name evidence="1" type="ORF">Vadar_003486</name>
</gene>
<dbReference type="EMBL" id="CM037151">
    <property type="protein sequence ID" value="KAH7842279.1"/>
    <property type="molecule type" value="Genomic_DNA"/>
</dbReference>
<comment type="caution">
    <text evidence="1">The sequence shown here is derived from an EMBL/GenBank/DDBJ whole genome shotgun (WGS) entry which is preliminary data.</text>
</comment>
<evidence type="ECO:0000313" key="2">
    <source>
        <dbReference type="Proteomes" id="UP000828048"/>
    </source>
</evidence>
<protein>
    <submittedName>
        <fullName evidence="1">Uncharacterized protein</fullName>
    </submittedName>
</protein>